<feature type="region of interest" description="Disordered" evidence="1">
    <location>
        <begin position="1"/>
        <end position="20"/>
    </location>
</feature>
<gene>
    <name evidence="2" type="ORF">NDU88_002999</name>
</gene>
<name>A0AAV7TM90_PLEWA</name>
<evidence type="ECO:0000256" key="1">
    <source>
        <dbReference type="SAM" id="MobiDB-lite"/>
    </source>
</evidence>
<reference evidence="2" key="1">
    <citation type="journal article" date="2022" name="bioRxiv">
        <title>Sequencing and chromosome-scale assembly of the giantPleurodeles waltlgenome.</title>
        <authorList>
            <person name="Brown T."/>
            <person name="Elewa A."/>
            <person name="Iarovenko S."/>
            <person name="Subramanian E."/>
            <person name="Araus A.J."/>
            <person name="Petzold A."/>
            <person name="Susuki M."/>
            <person name="Suzuki K.-i.T."/>
            <person name="Hayashi T."/>
            <person name="Toyoda A."/>
            <person name="Oliveira C."/>
            <person name="Osipova E."/>
            <person name="Leigh N.D."/>
            <person name="Simon A."/>
            <person name="Yun M.H."/>
        </authorList>
    </citation>
    <scope>NUCLEOTIDE SEQUENCE</scope>
    <source>
        <strain evidence="2">20211129_DDA</strain>
        <tissue evidence="2">Liver</tissue>
    </source>
</reference>
<proteinExistence type="predicted"/>
<evidence type="ECO:0000313" key="2">
    <source>
        <dbReference type="EMBL" id="KAJ1177747.1"/>
    </source>
</evidence>
<feature type="compositionally biased region" description="Polar residues" evidence="1">
    <location>
        <begin position="120"/>
        <end position="145"/>
    </location>
</feature>
<accession>A0AAV7TM90</accession>
<feature type="region of interest" description="Disordered" evidence="1">
    <location>
        <begin position="116"/>
        <end position="145"/>
    </location>
</feature>
<evidence type="ECO:0000313" key="3">
    <source>
        <dbReference type="Proteomes" id="UP001066276"/>
    </source>
</evidence>
<dbReference type="EMBL" id="JANPWB010000006">
    <property type="protein sequence ID" value="KAJ1177747.1"/>
    <property type="molecule type" value="Genomic_DNA"/>
</dbReference>
<dbReference type="Proteomes" id="UP001066276">
    <property type="component" value="Chromosome 3_2"/>
</dbReference>
<organism evidence="2 3">
    <name type="scientific">Pleurodeles waltl</name>
    <name type="common">Iberian ribbed newt</name>
    <dbReference type="NCBI Taxonomy" id="8319"/>
    <lineage>
        <taxon>Eukaryota</taxon>
        <taxon>Metazoa</taxon>
        <taxon>Chordata</taxon>
        <taxon>Craniata</taxon>
        <taxon>Vertebrata</taxon>
        <taxon>Euteleostomi</taxon>
        <taxon>Amphibia</taxon>
        <taxon>Batrachia</taxon>
        <taxon>Caudata</taxon>
        <taxon>Salamandroidea</taxon>
        <taxon>Salamandridae</taxon>
        <taxon>Pleurodelinae</taxon>
        <taxon>Pleurodeles</taxon>
    </lineage>
</organism>
<comment type="caution">
    <text evidence="2">The sequence shown here is derived from an EMBL/GenBank/DDBJ whole genome shotgun (WGS) entry which is preliminary data.</text>
</comment>
<protein>
    <submittedName>
        <fullName evidence="2">Uncharacterized protein</fullName>
    </submittedName>
</protein>
<feature type="region of interest" description="Disordered" evidence="1">
    <location>
        <begin position="229"/>
        <end position="272"/>
    </location>
</feature>
<dbReference type="AlphaFoldDB" id="A0AAV7TM90"/>
<sequence length="272" mass="29035">MGGVAPGRLRAGNTGHHGLRAPSGGSHILSAIRGVRSGPPVNWEREELDPLRSELLSLRASRRLHCPSGVPFADPDILLEAPGVPEFLYLCYALGHRSCFLGLPLLRARFGSPGCHTTRARSQSAPESRCRYTSSGTGAPPGQESTVVRTQQWPQRSPCCQHWAVSRIGPPGSSSRFIGPSGAATPNSDAAPEVRGVFLVVEHSLCTWMPHPFFGSAVSPTPRGPDLACPQDCTATSPAAGSDHRSSRDPLWLSASTSSLSQRRRPDRAVQI</sequence>
<keyword evidence="3" id="KW-1185">Reference proteome</keyword>